<feature type="region of interest" description="Disordered" evidence="10">
    <location>
        <begin position="53"/>
        <end position="82"/>
    </location>
</feature>
<dbReference type="Proteomes" id="UP000812440">
    <property type="component" value="Chromosome 5"/>
</dbReference>
<evidence type="ECO:0000256" key="2">
    <source>
        <dbReference type="ARBA" id="ARBA00004496"/>
    </source>
</evidence>
<reference evidence="11" key="1">
    <citation type="thesis" date="2020" institute="ProQuest LLC" country="789 East Eisenhower Parkway, Ann Arbor, MI, USA">
        <title>Comparative Genomics and Chromosome Evolution.</title>
        <authorList>
            <person name="Mudd A.B."/>
        </authorList>
    </citation>
    <scope>NUCLEOTIDE SEQUENCE</scope>
    <source>
        <strain evidence="11">Female2</strain>
        <tissue evidence="11">Blood</tissue>
    </source>
</reference>
<dbReference type="GO" id="GO:0004864">
    <property type="term" value="F:protein phosphatase inhibitor activity"/>
    <property type="evidence" value="ECO:0007669"/>
    <property type="project" value="UniProtKB-KW"/>
</dbReference>
<evidence type="ECO:0000313" key="12">
    <source>
        <dbReference type="Proteomes" id="UP000812440"/>
    </source>
</evidence>
<dbReference type="GO" id="GO:0005737">
    <property type="term" value="C:cytoplasm"/>
    <property type="evidence" value="ECO:0007669"/>
    <property type="project" value="UniProtKB-SubCell"/>
</dbReference>
<sequence length="200" mass="22644">MHRGYEEEVLTKALNRARNKILTEYPKRESQDLPPFVCITKYTTLSNKIRRRRPTPATLFRVSEPQSPDEDPTVQQKQLGDAQQLKNMKSNPCTYVPPSLKAVQRIVQSHMQSLGSLSDSDDENDDDHKGPSAKENYQESSENEDVCEDAEESSMQQEGDDGRHITGGLENLLHQTLLEEKPEDAEQKEDANTECCVPSL</sequence>
<evidence type="ECO:0000256" key="6">
    <source>
        <dbReference type="ARBA" id="ARBA00022553"/>
    </source>
</evidence>
<dbReference type="PANTHER" id="PTHR15417:SF2">
    <property type="entry name" value="PROTEIN PHOSPHATASE 1 REGULATORY SUBUNIT 1B"/>
    <property type="match status" value="1"/>
</dbReference>
<feature type="region of interest" description="Disordered" evidence="10">
    <location>
        <begin position="115"/>
        <end position="200"/>
    </location>
</feature>
<dbReference type="GO" id="GO:0035556">
    <property type="term" value="P:intracellular signal transduction"/>
    <property type="evidence" value="ECO:0007669"/>
    <property type="project" value="TreeGrafter"/>
</dbReference>
<dbReference type="PANTHER" id="PTHR15417">
    <property type="entry name" value="PROTEIN PHOSPHATASE INHIBITOR AND DOPAMINE- AND CAMP-REGULATED NEURONAL PHOSPHOPROTEIN"/>
    <property type="match status" value="1"/>
</dbReference>
<protein>
    <recommendedName>
        <fullName evidence="4">Protein phosphatase 1 regulatory subunit 1B</fullName>
    </recommendedName>
    <alternativeName>
        <fullName evidence="8">DARPP-32</fullName>
    </alternativeName>
    <alternativeName>
        <fullName evidence="9">Dopamine- and cAMP-regulated neuronal phosphoprotein</fullName>
    </alternativeName>
</protein>
<dbReference type="Pfam" id="PF05395">
    <property type="entry name" value="DARPP-32"/>
    <property type="match status" value="1"/>
</dbReference>
<evidence type="ECO:0000256" key="10">
    <source>
        <dbReference type="SAM" id="MobiDB-lite"/>
    </source>
</evidence>
<evidence type="ECO:0000256" key="7">
    <source>
        <dbReference type="ARBA" id="ARBA00023272"/>
    </source>
</evidence>
<accession>A0A8T2JLA9</accession>
<keyword evidence="6" id="KW-0597">Phosphoprotein</keyword>
<comment type="similarity">
    <text evidence="3">Belongs to the protein phosphatase inhibitor 1 family.</text>
</comment>
<name>A0A8T2JLA9_9PIPI</name>
<gene>
    <name evidence="11" type="ORF">GDO86_009475</name>
</gene>
<comment type="subcellular location">
    <subcellularLocation>
        <location evidence="2">Cytoplasm</location>
    </subcellularLocation>
</comment>
<evidence type="ECO:0000313" key="11">
    <source>
        <dbReference type="EMBL" id="KAG8444303.1"/>
    </source>
</evidence>
<feature type="compositionally biased region" description="Acidic residues" evidence="10">
    <location>
        <begin position="141"/>
        <end position="152"/>
    </location>
</feature>
<evidence type="ECO:0000256" key="4">
    <source>
        <dbReference type="ARBA" id="ARBA00020090"/>
    </source>
</evidence>
<dbReference type="AlphaFoldDB" id="A0A8T2JLA9"/>
<evidence type="ECO:0000256" key="8">
    <source>
        <dbReference type="ARBA" id="ARBA00029874"/>
    </source>
</evidence>
<keyword evidence="7" id="KW-0650">Protein phosphatase inhibitor</keyword>
<feature type="compositionally biased region" description="Basic and acidic residues" evidence="10">
    <location>
        <begin position="177"/>
        <end position="191"/>
    </location>
</feature>
<evidence type="ECO:0000256" key="1">
    <source>
        <dbReference type="ARBA" id="ARBA00002900"/>
    </source>
</evidence>
<comment type="function">
    <text evidence="1">Inhibitor of protein-phosphatase 1.</text>
</comment>
<organism evidence="11 12">
    <name type="scientific">Hymenochirus boettgeri</name>
    <name type="common">Congo dwarf clawed frog</name>
    <dbReference type="NCBI Taxonomy" id="247094"/>
    <lineage>
        <taxon>Eukaryota</taxon>
        <taxon>Metazoa</taxon>
        <taxon>Chordata</taxon>
        <taxon>Craniata</taxon>
        <taxon>Vertebrata</taxon>
        <taxon>Euteleostomi</taxon>
        <taxon>Amphibia</taxon>
        <taxon>Batrachia</taxon>
        <taxon>Anura</taxon>
        <taxon>Pipoidea</taxon>
        <taxon>Pipidae</taxon>
        <taxon>Pipinae</taxon>
        <taxon>Hymenochirus</taxon>
    </lineage>
</organism>
<keyword evidence="12" id="KW-1185">Reference proteome</keyword>
<keyword evidence="5" id="KW-0963">Cytoplasm</keyword>
<dbReference type="OrthoDB" id="9946890at2759"/>
<evidence type="ECO:0000256" key="9">
    <source>
        <dbReference type="ARBA" id="ARBA00030254"/>
    </source>
</evidence>
<dbReference type="EMBL" id="JAACNH010000004">
    <property type="protein sequence ID" value="KAG8444303.1"/>
    <property type="molecule type" value="Genomic_DNA"/>
</dbReference>
<comment type="caution">
    <text evidence="11">The sequence shown here is derived from an EMBL/GenBank/DDBJ whole genome shotgun (WGS) entry which is preliminary data.</text>
</comment>
<proteinExistence type="inferred from homology"/>
<evidence type="ECO:0000256" key="3">
    <source>
        <dbReference type="ARBA" id="ARBA00007775"/>
    </source>
</evidence>
<evidence type="ECO:0000256" key="5">
    <source>
        <dbReference type="ARBA" id="ARBA00022490"/>
    </source>
</evidence>
<dbReference type="InterPro" id="IPR008466">
    <property type="entry name" value="PPP1R1A/B/C"/>
</dbReference>